<reference evidence="12 13" key="1">
    <citation type="journal article" date="2018" name="Sci. Rep.">
        <title>Raphidocelis subcapitata (=Pseudokirchneriella subcapitata) provides an insight into genome evolution and environmental adaptations in the Sphaeropleales.</title>
        <authorList>
            <person name="Suzuki S."/>
            <person name="Yamaguchi H."/>
            <person name="Nakajima N."/>
            <person name="Kawachi M."/>
        </authorList>
    </citation>
    <scope>NUCLEOTIDE SEQUENCE [LARGE SCALE GENOMIC DNA]</scope>
    <source>
        <strain evidence="12 13">NIES-35</strain>
    </source>
</reference>
<keyword evidence="6" id="KW-0967">Endosome</keyword>
<evidence type="ECO:0000256" key="11">
    <source>
        <dbReference type="SAM" id="MobiDB-lite"/>
    </source>
</evidence>
<evidence type="ECO:0000256" key="6">
    <source>
        <dbReference type="ARBA" id="ARBA00022753"/>
    </source>
</evidence>
<dbReference type="GO" id="GO:0072657">
    <property type="term" value="P:protein localization to membrane"/>
    <property type="evidence" value="ECO:0007669"/>
    <property type="project" value="TreeGrafter"/>
</dbReference>
<dbReference type="STRING" id="307507.A0A2V0NSD5"/>
<keyword evidence="8" id="KW-0333">Golgi apparatus</keyword>
<proteinExistence type="inferred from homology"/>
<dbReference type="Proteomes" id="UP000247498">
    <property type="component" value="Unassembled WGS sequence"/>
</dbReference>
<dbReference type="InterPro" id="IPR004240">
    <property type="entry name" value="EMP70"/>
</dbReference>
<dbReference type="PANTHER" id="PTHR10766">
    <property type="entry name" value="TRANSMEMBRANE 9 SUPERFAMILY PROTEIN"/>
    <property type="match status" value="1"/>
</dbReference>
<dbReference type="GO" id="GO:0010008">
    <property type="term" value="C:endosome membrane"/>
    <property type="evidence" value="ECO:0007669"/>
    <property type="project" value="UniProtKB-SubCell"/>
</dbReference>
<keyword evidence="7 10" id="KW-1133">Transmembrane helix</keyword>
<keyword evidence="5 10" id="KW-0732">Signal</keyword>
<keyword evidence="4 10" id="KW-0812">Transmembrane</keyword>
<organism evidence="12 13">
    <name type="scientific">Raphidocelis subcapitata</name>
    <dbReference type="NCBI Taxonomy" id="307507"/>
    <lineage>
        <taxon>Eukaryota</taxon>
        <taxon>Viridiplantae</taxon>
        <taxon>Chlorophyta</taxon>
        <taxon>core chlorophytes</taxon>
        <taxon>Chlorophyceae</taxon>
        <taxon>CS clade</taxon>
        <taxon>Sphaeropleales</taxon>
        <taxon>Selenastraceae</taxon>
        <taxon>Raphidocelis</taxon>
    </lineage>
</organism>
<evidence type="ECO:0000256" key="10">
    <source>
        <dbReference type="RuleBase" id="RU363079"/>
    </source>
</evidence>
<sequence>MRERLGTRSAATACGLLLLLAAPASCSYMPGVVPREYRPGERLQISVNSLTSLETEMPYDFYSLAFCRPPEGIRQIKTMGANLGTILQGLRIQNSPYNLSVMDEQLGLNACGDRKAAAPLTKRQTEIFKKRIDKAYRINMVLDNLPATMYDLESENEYVRPGFELGYKNDGRYYIHNHIRFNVLVHPTSGEYTDRTAAAAAAAAGAAVSEVPRGRRLAAAGGAGGAGGAGAGAAAGGAAARRMLLQDAVGDDSANAYYMIVGLEVMPCSVDRKPGGSIESVDCGTTVEEQPEPQEISEGAEIVYSYDVFWQISERRWASRWDAYLRMPGGRVHWFSIMNSLMICLIISSLVAAILIRTVRRDLSKYEELVLDDEPGLKEETGWKLLAGDVFRAPPAARMLCVCVGSGSQEGTDSSGAQCSKHAVEGGGKGGSATKGGCAS</sequence>
<evidence type="ECO:0000256" key="2">
    <source>
        <dbReference type="ARBA" id="ARBA00004653"/>
    </source>
</evidence>
<comment type="similarity">
    <text evidence="3 10">Belongs to the nonaspanin (TM9SF) (TC 9.A.2) family.</text>
</comment>
<comment type="caution">
    <text evidence="12">The sequence shown here is derived from an EMBL/GenBank/DDBJ whole genome shotgun (WGS) entry which is preliminary data.</text>
</comment>
<gene>
    <name evidence="12" type="ORF">Rsub_00559</name>
</gene>
<dbReference type="GO" id="GO:0000139">
    <property type="term" value="C:Golgi membrane"/>
    <property type="evidence" value="ECO:0007669"/>
    <property type="project" value="UniProtKB-SubCell"/>
</dbReference>
<feature type="compositionally biased region" description="Gly residues" evidence="11">
    <location>
        <begin position="425"/>
        <end position="440"/>
    </location>
</feature>
<dbReference type="AlphaFoldDB" id="A0A2V0NSD5"/>
<name>A0A2V0NSD5_9CHLO</name>
<feature type="region of interest" description="Disordered" evidence="11">
    <location>
        <begin position="410"/>
        <end position="440"/>
    </location>
</feature>
<evidence type="ECO:0000256" key="8">
    <source>
        <dbReference type="ARBA" id="ARBA00023034"/>
    </source>
</evidence>
<protein>
    <recommendedName>
        <fullName evidence="10">Transmembrane 9 superfamily member</fullName>
    </recommendedName>
</protein>
<evidence type="ECO:0000256" key="9">
    <source>
        <dbReference type="ARBA" id="ARBA00023136"/>
    </source>
</evidence>
<evidence type="ECO:0000313" key="13">
    <source>
        <dbReference type="Proteomes" id="UP000247498"/>
    </source>
</evidence>
<comment type="subcellular location">
    <subcellularLocation>
        <location evidence="1">Endosome membrane</location>
        <topology evidence="1">Multi-pass membrane protein</topology>
    </subcellularLocation>
    <subcellularLocation>
        <location evidence="2">Golgi apparatus membrane</location>
        <topology evidence="2">Multi-pass membrane protein</topology>
    </subcellularLocation>
</comment>
<evidence type="ECO:0000256" key="1">
    <source>
        <dbReference type="ARBA" id="ARBA00004337"/>
    </source>
</evidence>
<dbReference type="InParanoid" id="A0A2V0NSD5"/>
<feature type="signal peptide" evidence="10">
    <location>
        <begin position="1"/>
        <end position="26"/>
    </location>
</feature>
<evidence type="ECO:0000256" key="5">
    <source>
        <dbReference type="ARBA" id="ARBA00022729"/>
    </source>
</evidence>
<evidence type="ECO:0000256" key="7">
    <source>
        <dbReference type="ARBA" id="ARBA00022989"/>
    </source>
</evidence>
<evidence type="ECO:0000313" key="12">
    <source>
        <dbReference type="EMBL" id="GBF87847.1"/>
    </source>
</evidence>
<keyword evidence="13" id="KW-1185">Reference proteome</keyword>
<dbReference type="PANTHER" id="PTHR10766:SF55">
    <property type="entry name" value="TRANSMEMBRANE 9 SUPERFAMILY MEMBER 4"/>
    <property type="match status" value="1"/>
</dbReference>
<evidence type="ECO:0000256" key="3">
    <source>
        <dbReference type="ARBA" id="ARBA00005227"/>
    </source>
</evidence>
<dbReference type="OrthoDB" id="1666796at2759"/>
<comment type="caution">
    <text evidence="10">Lacks conserved residue(s) required for the propagation of feature annotation.</text>
</comment>
<evidence type="ECO:0000256" key="4">
    <source>
        <dbReference type="ARBA" id="ARBA00022692"/>
    </source>
</evidence>
<dbReference type="EMBL" id="BDRX01000002">
    <property type="protein sequence ID" value="GBF87847.1"/>
    <property type="molecule type" value="Genomic_DNA"/>
</dbReference>
<keyword evidence="9 10" id="KW-0472">Membrane</keyword>
<accession>A0A2V0NSD5</accession>
<feature type="chain" id="PRO_5015796063" description="Transmembrane 9 superfamily member" evidence="10">
    <location>
        <begin position="27"/>
        <end position="440"/>
    </location>
</feature>
<feature type="transmembrane region" description="Helical" evidence="10">
    <location>
        <begin position="334"/>
        <end position="356"/>
    </location>
</feature>
<dbReference type="Pfam" id="PF02990">
    <property type="entry name" value="EMP70"/>
    <property type="match status" value="2"/>
</dbReference>